<dbReference type="Proteomes" id="UP000799754">
    <property type="component" value="Unassembled WGS sequence"/>
</dbReference>
<protein>
    <submittedName>
        <fullName evidence="1">Uncharacterized protein</fullName>
    </submittedName>
</protein>
<gene>
    <name evidence="1" type="ORF">BU25DRAFT_238888</name>
</gene>
<accession>A0ACB6RHZ8</accession>
<organism evidence="1 2">
    <name type="scientific">Macroventuria anomochaeta</name>
    <dbReference type="NCBI Taxonomy" id="301207"/>
    <lineage>
        <taxon>Eukaryota</taxon>
        <taxon>Fungi</taxon>
        <taxon>Dikarya</taxon>
        <taxon>Ascomycota</taxon>
        <taxon>Pezizomycotina</taxon>
        <taxon>Dothideomycetes</taxon>
        <taxon>Pleosporomycetidae</taxon>
        <taxon>Pleosporales</taxon>
        <taxon>Pleosporineae</taxon>
        <taxon>Didymellaceae</taxon>
        <taxon>Macroventuria</taxon>
    </lineage>
</organism>
<keyword evidence="2" id="KW-1185">Reference proteome</keyword>
<proteinExistence type="predicted"/>
<sequence length="394" mass="44957">MHHSYEAPTQLATNTVTMNQTPYTRLSSSDTLLPQPQLCTLKRRGATKASLPRHQIRQLHSKQDDASSADRPTPSPRQVRGRSPIPYAHPVQPRFSSLQRPPAQPPLGEVYKKSKVPTLCKRIYLSLIDRFALTPVKIAQKRISLPNGSVSPVPAPDVTAQLHCYLLEILSFTFGMDCHVLSQALGQQVYAHATTILSIQERHDLLQLSLMVQRLHQKVRKGEQKSMLLTDKEHVLRTIIEPVLESGYQAFVLDLIASYADHQGDPTKWRGTLMGHWSRRRGTRRSLSAQVDYVFETHLERKIDPMEWRPSDMGDWSQRRKLVQSLMSHARLVFAIAPNEEVKCLFALAIQRYQEERELKIWSLESLAQGSFEPAIRDGFKKVAEVLLKSKKKR</sequence>
<comment type="caution">
    <text evidence="1">The sequence shown here is derived from an EMBL/GenBank/DDBJ whole genome shotgun (WGS) entry which is preliminary data.</text>
</comment>
<evidence type="ECO:0000313" key="1">
    <source>
        <dbReference type="EMBL" id="KAF2621379.1"/>
    </source>
</evidence>
<name>A0ACB6RHZ8_9PLEO</name>
<dbReference type="EMBL" id="MU006756">
    <property type="protein sequence ID" value="KAF2621379.1"/>
    <property type="molecule type" value="Genomic_DNA"/>
</dbReference>
<reference evidence="1" key="1">
    <citation type="journal article" date="2020" name="Stud. Mycol.">
        <title>101 Dothideomycetes genomes: a test case for predicting lifestyles and emergence of pathogens.</title>
        <authorList>
            <person name="Haridas S."/>
            <person name="Albert R."/>
            <person name="Binder M."/>
            <person name="Bloem J."/>
            <person name="Labutti K."/>
            <person name="Salamov A."/>
            <person name="Andreopoulos B."/>
            <person name="Baker S."/>
            <person name="Barry K."/>
            <person name="Bills G."/>
            <person name="Bluhm B."/>
            <person name="Cannon C."/>
            <person name="Castanera R."/>
            <person name="Culley D."/>
            <person name="Daum C."/>
            <person name="Ezra D."/>
            <person name="Gonzalez J."/>
            <person name="Henrissat B."/>
            <person name="Kuo A."/>
            <person name="Liang C."/>
            <person name="Lipzen A."/>
            <person name="Lutzoni F."/>
            <person name="Magnuson J."/>
            <person name="Mondo S."/>
            <person name="Nolan M."/>
            <person name="Ohm R."/>
            <person name="Pangilinan J."/>
            <person name="Park H.-J."/>
            <person name="Ramirez L."/>
            <person name="Alfaro M."/>
            <person name="Sun H."/>
            <person name="Tritt A."/>
            <person name="Yoshinaga Y."/>
            <person name="Zwiers L.-H."/>
            <person name="Turgeon B."/>
            <person name="Goodwin S."/>
            <person name="Spatafora J."/>
            <person name="Crous P."/>
            <person name="Grigoriev I."/>
        </authorList>
    </citation>
    <scope>NUCLEOTIDE SEQUENCE</scope>
    <source>
        <strain evidence="1">CBS 525.71</strain>
    </source>
</reference>
<evidence type="ECO:0000313" key="2">
    <source>
        <dbReference type="Proteomes" id="UP000799754"/>
    </source>
</evidence>